<comment type="catalytic activity">
    <reaction evidence="4">
        <text>L-aspartate + L-glutamine + ATP + H2O = L-asparagine + L-glutamate + AMP + diphosphate + H(+)</text>
        <dbReference type="Rhea" id="RHEA:12228"/>
        <dbReference type="ChEBI" id="CHEBI:15377"/>
        <dbReference type="ChEBI" id="CHEBI:15378"/>
        <dbReference type="ChEBI" id="CHEBI:29985"/>
        <dbReference type="ChEBI" id="CHEBI:29991"/>
        <dbReference type="ChEBI" id="CHEBI:30616"/>
        <dbReference type="ChEBI" id="CHEBI:33019"/>
        <dbReference type="ChEBI" id="CHEBI:58048"/>
        <dbReference type="ChEBI" id="CHEBI:58359"/>
        <dbReference type="ChEBI" id="CHEBI:456215"/>
        <dbReference type="EC" id="6.3.5.4"/>
    </reaction>
</comment>
<sequence length="199" mass="23503">MHIKLMETFNKDQVSKLLKKPTKNNTFNVDKQLHDYFYYIKDAEPVERMMYTDLKYALPNDMLVKTDRMSMLNSLEIRSPFLDHKIVEMAFNIPLQYKIIGTKRKIILKDTFSEFLPNEILNAKKRGFGIPLAEWFKSELKELLLSTLSKENVESANLVNYSVVSEIIIEHQNGKKNHANLLWSLVVLHKWYEKFMKSI</sequence>
<dbReference type="EMBL" id="JBHSRI010000019">
    <property type="protein sequence ID" value="MFC6040239.1"/>
    <property type="molecule type" value="Genomic_DNA"/>
</dbReference>
<proteinExistence type="predicted"/>
<evidence type="ECO:0000259" key="5">
    <source>
        <dbReference type="Pfam" id="PF00733"/>
    </source>
</evidence>
<name>A0ABW1L939_9BACL</name>
<dbReference type="Gene3D" id="3.40.50.620">
    <property type="entry name" value="HUPs"/>
    <property type="match status" value="1"/>
</dbReference>
<evidence type="ECO:0000256" key="2">
    <source>
        <dbReference type="ARBA" id="ARBA00012737"/>
    </source>
</evidence>
<dbReference type="RefSeq" id="WP_377734607.1">
    <property type="nucleotide sequence ID" value="NZ_JBHSRI010000019.1"/>
</dbReference>
<dbReference type="InterPro" id="IPR014729">
    <property type="entry name" value="Rossmann-like_a/b/a_fold"/>
</dbReference>
<keyword evidence="7" id="KW-1185">Reference proteome</keyword>
<dbReference type="Proteomes" id="UP001596170">
    <property type="component" value="Unassembled WGS sequence"/>
</dbReference>
<accession>A0ABW1L939</accession>
<dbReference type="SUPFAM" id="SSF52402">
    <property type="entry name" value="Adenine nucleotide alpha hydrolases-like"/>
    <property type="match status" value="1"/>
</dbReference>
<dbReference type="InterPro" id="IPR001962">
    <property type="entry name" value="Asn_synthase"/>
</dbReference>
<keyword evidence="3" id="KW-0028">Amino-acid biosynthesis</keyword>
<evidence type="ECO:0000256" key="1">
    <source>
        <dbReference type="ARBA" id="ARBA00005187"/>
    </source>
</evidence>
<dbReference type="Pfam" id="PF00733">
    <property type="entry name" value="Asn_synthase"/>
    <property type="match status" value="1"/>
</dbReference>
<keyword evidence="3" id="KW-0061">Asparagine biosynthesis</keyword>
<evidence type="ECO:0000256" key="4">
    <source>
        <dbReference type="ARBA" id="ARBA00048741"/>
    </source>
</evidence>
<reference evidence="7" key="1">
    <citation type="journal article" date="2019" name="Int. J. Syst. Evol. Microbiol.">
        <title>The Global Catalogue of Microorganisms (GCM) 10K type strain sequencing project: providing services to taxonomists for standard genome sequencing and annotation.</title>
        <authorList>
            <consortium name="The Broad Institute Genomics Platform"/>
            <consortium name="The Broad Institute Genome Sequencing Center for Infectious Disease"/>
            <person name="Wu L."/>
            <person name="Ma J."/>
        </authorList>
    </citation>
    <scope>NUCLEOTIDE SEQUENCE [LARGE SCALE GENOMIC DNA]</scope>
    <source>
        <strain evidence="7">CCUG 54527</strain>
    </source>
</reference>
<gene>
    <name evidence="6" type="ORF">ACFPYN_12480</name>
</gene>
<evidence type="ECO:0000313" key="7">
    <source>
        <dbReference type="Proteomes" id="UP001596170"/>
    </source>
</evidence>
<comment type="pathway">
    <text evidence="1">Amino-acid biosynthesis; L-asparagine biosynthesis; L-asparagine from L-aspartate (L-Gln route): step 1/1.</text>
</comment>
<protein>
    <recommendedName>
        <fullName evidence="2">asparagine synthase (glutamine-hydrolyzing)</fullName>
        <ecNumber evidence="2">6.3.5.4</ecNumber>
    </recommendedName>
</protein>
<dbReference type="InterPro" id="IPR051786">
    <property type="entry name" value="ASN_synthetase/amidase"/>
</dbReference>
<comment type="caution">
    <text evidence="6">The sequence shown here is derived from an EMBL/GenBank/DDBJ whole genome shotgun (WGS) entry which is preliminary data.</text>
</comment>
<dbReference type="PANTHER" id="PTHR43284:SF1">
    <property type="entry name" value="ASPARAGINE SYNTHETASE"/>
    <property type="match status" value="1"/>
</dbReference>
<feature type="domain" description="Asparagine synthetase" evidence="5">
    <location>
        <begin position="30"/>
        <end position="193"/>
    </location>
</feature>
<dbReference type="CDD" id="cd01991">
    <property type="entry name" value="Asn_synthase_B_C"/>
    <property type="match status" value="1"/>
</dbReference>
<evidence type="ECO:0000256" key="3">
    <source>
        <dbReference type="ARBA" id="ARBA00022888"/>
    </source>
</evidence>
<dbReference type="EC" id="6.3.5.4" evidence="2"/>
<dbReference type="PANTHER" id="PTHR43284">
    <property type="entry name" value="ASPARAGINE SYNTHETASE (GLUTAMINE-HYDROLYZING)"/>
    <property type="match status" value="1"/>
</dbReference>
<organism evidence="6 7">
    <name type="scientific">Paenisporosarcina macmurdoensis</name>
    <dbReference type="NCBI Taxonomy" id="212659"/>
    <lineage>
        <taxon>Bacteria</taxon>
        <taxon>Bacillati</taxon>
        <taxon>Bacillota</taxon>
        <taxon>Bacilli</taxon>
        <taxon>Bacillales</taxon>
        <taxon>Caryophanaceae</taxon>
        <taxon>Paenisporosarcina</taxon>
    </lineage>
</organism>
<evidence type="ECO:0000313" key="6">
    <source>
        <dbReference type="EMBL" id="MFC6040239.1"/>
    </source>
</evidence>